<keyword evidence="1" id="KW-0812">Transmembrane</keyword>
<feature type="transmembrane region" description="Helical" evidence="1">
    <location>
        <begin position="88"/>
        <end position="112"/>
    </location>
</feature>
<proteinExistence type="predicted"/>
<accession>A0A5C6ZML7</accession>
<gene>
    <name evidence="2" type="ORF">ES724_16015</name>
</gene>
<dbReference type="RefSeq" id="WP_146934887.1">
    <property type="nucleotide sequence ID" value="NZ_CBCSHZ010000033.1"/>
</dbReference>
<comment type="caution">
    <text evidence="2">The sequence shown here is derived from an EMBL/GenBank/DDBJ whole genome shotgun (WGS) entry which is preliminary data.</text>
</comment>
<evidence type="ECO:0000313" key="3">
    <source>
        <dbReference type="Proteomes" id="UP000321367"/>
    </source>
</evidence>
<dbReference type="PANTHER" id="PTHR39165">
    <property type="entry name" value="IG HYPOTHETICAL 17883"/>
    <property type="match status" value="1"/>
</dbReference>
<dbReference type="AlphaFoldDB" id="A0A5C6ZML7"/>
<reference evidence="2 3" key="1">
    <citation type="submission" date="2019-08" db="EMBL/GenBank/DDBJ databases">
        <title>Genome sequence of Gillisia hiemivivida IC154 (type strain).</title>
        <authorList>
            <person name="Bowman J.P."/>
        </authorList>
    </citation>
    <scope>NUCLEOTIDE SEQUENCE [LARGE SCALE GENOMIC DNA]</scope>
    <source>
        <strain evidence="2 3">IC154</strain>
    </source>
</reference>
<dbReference type="PANTHER" id="PTHR39165:SF1">
    <property type="entry name" value="DUF456 DOMAIN-CONTAINING PROTEIN"/>
    <property type="match status" value="1"/>
</dbReference>
<evidence type="ECO:0000256" key="1">
    <source>
        <dbReference type="SAM" id="Phobius"/>
    </source>
</evidence>
<keyword evidence="1" id="KW-1133">Transmembrane helix</keyword>
<dbReference type="Proteomes" id="UP000321367">
    <property type="component" value="Unassembled WGS sequence"/>
</dbReference>
<feature type="transmembrane region" description="Helical" evidence="1">
    <location>
        <begin position="132"/>
        <end position="155"/>
    </location>
</feature>
<dbReference type="Pfam" id="PF04306">
    <property type="entry name" value="DUF456"/>
    <property type="match status" value="1"/>
</dbReference>
<feature type="transmembrane region" description="Helical" evidence="1">
    <location>
        <begin position="48"/>
        <end position="68"/>
    </location>
</feature>
<protein>
    <submittedName>
        <fullName evidence="2">DUF456 domain-containing protein</fullName>
    </submittedName>
</protein>
<name>A0A5C6ZML7_9FLAO</name>
<dbReference type="InterPro" id="IPR007403">
    <property type="entry name" value="DUF456"/>
</dbReference>
<dbReference type="EMBL" id="VORY01000035">
    <property type="protein sequence ID" value="TXD91740.1"/>
    <property type="molecule type" value="Genomic_DNA"/>
</dbReference>
<organism evidence="2 3">
    <name type="scientific">Gillisia hiemivivida</name>
    <dbReference type="NCBI Taxonomy" id="291190"/>
    <lineage>
        <taxon>Bacteria</taxon>
        <taxon>Pseudomonadati</taxon>
        <taxon>Bacteroidota</taxon>
        <taxon>Flavobacteriia</taxon>
        <taxon>Flavobacteriales</taxon>
        <taxon>Flavobacteriaceae</taxon>
        <taxon>Gillisia</taxon>
    </lineage>
</organism>
<dbReference type="OrthoDB" id="9808460at2"/>
<keyword evidence="3" id="KW-1185">Reference proteome</keyword>
<keyword evidence="1" id="KW-0472">Membrane</keyword>
<feature type="transmembrane region" description="Helical" evidence="1">
    <location>
        <begin position="5"/>
        <end position="28"/>
    </location>
</feature>
<evidence type="ECO:0000313" key="2">
    <source>
        <dbReference type="EMBL" id="TXD91740.1"/>
    </source>
</evidence>
<sequence>MDLLLIIIGALLMIVGIFGSFLPVLPGVPVSWLGLLVLHLAPSVPMNYWLLGITLIIAVLIYALNLIIPAMGTKGFGGSKAGMIGATIGLVVGLIAPIPFGVLIGPFVGAFIGEIINKSNSKSALKAAFGSFIGFLASSFMEFIIAFGFLILFLYKLWEFRNFVFPIDSFN</sequence>